<dbReference type="RefSeq" id="XP_041162775.1">
    <property type="nucleotide sequence ID" value="XM_041297566.1"/>
</dbReference>
<sequence length="213" mass="24097">DKYSDLEDILQRWCLASGAKFNMEKTEILPIGMKDHHAAVVQDRKLNALDVPWSEQVMVAQDGNPIRTLGAWIGNEIEYLASWKLILSKIEKHLARWNTCHSTLNGKHLIVQMVIGGMSQFLTKAQEMPKMIEKVIMKLIKDFISPIGLGRPEQPTWKGGINLLNISTQNKAIEITWLRVYMNMSKSQPAWAFVMDSIINVLNPNGITDSADI</sequence>
<comment type="caution">
    <text evidence="1">The sequence shown here is derived from an EMBL/GenBank/DDBJ whole genome shotgun (WGS) entry which is preliminary data.</text>
</comment>
<proteinExistence type="predicted"/>
<organism evidence="1 2">
    <name type="scientific">Suillus plorans</name>
    <dbReference type="NCBI Taxonomy" id="116603"/>
    <lineage>
        <taxon>Eukaryota</taxon>
        <taxon>Fungi</taxon>
        <taxon>Dikarya</taxon>
        <taxon>Basidiomycota</taxon>
        <taxon>Agaricomycotina</taxon>
        <taxon>Agaricomycetes</taxon>
        <taxon>Agaricomycetidae</taxon>
        <taxon>Boletales</taxon>
        <taxon>Suillineae</taxon>
        <taxon>Suillaceae</taxon>
        <taxon>Suillus</taxon>
    </lineage>
</organism>
<dbReference type="Proteomes" id="UP000719766">
    <property type="component" value="Unassembled WGS sequence"/>
</dbReference>
<name>A0A9P7DLJ0_9AGAM</name>
<reference evidence="1" key="1">
    <citation type="journal article" date="2020" name="New Phytol.">
        <title>Comparative genomics reveals dynamic genome evolution in host specialist ectomycorrhizal fungi.</title>
        <authorList>
            <person name="Lofgren L.A."/>
            <person name="Nguyen N.H."/>
            <person name="Vilgalys R."/>
            <person name="Ruytinx J."/>
            <person name="Liao H.L."/>
            <person name="Branco S."/>
            <person name="Kuo A."/>
            <person name="LaButti K."/>
            <person name="Lipzen A."/>
            <person name="Andreopoulos W."/>
            <person name="Pangilinan J."/>
            <person name="Riley R."/>
            <person name="Hundley H."/>
            <person name="Na H."/>
            <person name="Barry K."/>
            <person name="Grigoriev I.V."/>
            <person name="Stajich J.E."/>
            <person name="Kennedy P.G."/>
        </authorList>
    </citation>
    <scope>NUCLEOTIDE SEQUENCE</scope>
    <source>
        <strain evidence="1">S12</strain>
    </source>
</reference>
<dbReference type="AlphaFoldDB" id="A0A9P7DLJ0"/>
<dbReference type="GeneID" id="64591330"/>
<feature type="non-terminal residue" evidence="1">
    <location>
        <position position="1"/>
    </location>
</feature>
<dbReference type="OrthoDB" id="2205812at2759"/>
<evidence type="ECO:0000313" key="1">
    <source>
        <dbReference type="EMBL" id="KAG1797822.1"/>
    </source>
</evidence>
<dbReference type="EMBL" id="JABBWE010000015">
    <property type="protein sequence ID" value="KAG1797822.1"/>
    <property type="molecule type" value="Genomic_DNA"/>
</dbReference>
<keyword evidence="2" id="KW-1185">Reference proteome</keyword>
<protein>
    <submittedName>
        <fullName evidence="1">Uncharacterized protein</fullName>
    </submittedName>
</protein>
<gene>
    <name evidence="1" type="ORF">HD556DRAFT_1233108</name>
</gene>
<evidence type="ECO:0000313" key="2">
    <source>
        <dbReference type="Proteomes" id="UP000719766"/>
    </source>
</evidence>
<accession>A0A9P7DLJ0</accession>